<comment type="caution">
    <text evidence="1">The sequence shown here is derived from an EMBL/GenBank/DDBJ whole genome shotgun (WGS) entry which is preliminary data.</text>
</comment>
<organism evidence="1 2">
    <name type="scientific">Candidatus Doudnabacteria bacterium RIFCSPHIGHO2_01_FULL_43_23</name>
    <dbReference type="NCBI Taxonomy" id="1817822"/>
    <lineage>
        <taxon>Bacteria</taxon>
        <taxon>Candidatus Doudnaibacteriota</taxon>
    </lineage>
</organism>
<name>A0A1F5NRF4_9BACT</name>
<dbReference type="InterPro" id="IPR043129">
    <property type="entry name" value="ATPase_NBD"/>
</dbReference>
<evidence type="ECO:0008006" key="3">
    <source>
        <dbReference type="Google" id="ProtNLM"/>
    </source>
</evidence>
<dbReference type="AlphaFoldDB" id="A0A1F5NRF4"/>
<dbReference type="Proteomes" id="UP000177912">
    <property type="component" value="Unassembled WGS sequence"/>
</dbReference>
<dbReference type="SUPFAM" id="SSF53067">
    <property type="entry name" value="Actin-like ATPase domain"/>
    <property type="match status" value="1"/>
</dbReference>
<gene>
    <name evidence="1" type="ORF">A2826_01700</name>
</gene>
<dbReference type="PANTHER" id="PTHR32432">
    <property type="entry name" value="CELL DIVISION PROTEIN FTSA-RELATED"/>
    <property type="match status" value="1"/>
</dbReference>
<evidence type="ECO:0000313" key="2">
    <source>
        <dbReference type="Proteomes" id="UP000177912"/>
    </source>
</evidence>
<dbReference type="EMBL" id="MFEI01000038">
    <property type="protein sequence ID" value="OGE80203.1"/>
    <property type="molecule type" value="Genomic_DNA"/>
</dbReference>
<dbReference type="Gene3D" id="3.30.1490.300">
    <property type="match status" value="1"/>
</dbReference>
<proteinExistence type="predicted"/>
<sequence length="398" mass="43314">MFFSKFQKKSVKKSVPALVFDFGSSAVKVLLCVYTPGGVEVLDGQKLKYPQDSFNSEERIIEGSINVQLMEVKKNLLARNEGIFPKVAVVGLGGLNVNGFTSVINYRRANADKKITEIEFKNILKRVEDRADQIMRKMINWETGTDENIRLINSEVLKLMVNGYETESPVGTVGEKLTFEVYNSYTHRENLDTVLGAVKTLGLDVVSATATCYTVLRTVRDIVGENGSGVLIDIGAKGSEVGVIDRGRILGHSSFEVAGDAFTNSIAEDLSFDTEQAEMAKLGYSSGKLSNAQMKDVREVVASDCKVLFSGVELVLKEFPGLEEIPAKFFLIGGGSLLPGVSSLWQSASVSDETAPVEFQGELLEPKKLTGYIDKTGKLNSPADIPVLALALDSFDLI</sequence>
<dbReference type="STRING" id="1817822.A2826_01700"/>
<protein>
    <recommendedName>
        <fullName evidence="3">SHS2 domain-containing protein</fullName>
    </recommendedName>
</protein>
<reference evidence="1 2" key="1">
    <citation type="journal article" date="2016" name="Nat. Commun.">
        <title>Thousands of microbial genomes shed light on interconnected biogeochemical processes in an aquifer system.</title>
        <authorList>
            <person name="Anantharaman K."/>
            <person name="Brown C.T."/>
            <person name="Hug L.A."/>
            <person name="Sharon I."/>
            <person name="Castelle C.J."/>
            <person name="Probst A.J."/>
            <person name="Thomas B.C."/>
            <person name="Singh A."/>
            <person name="Wilkins M.J."/>
            <person name="Karaoz U."/>
            <person name="Brodie E.L."/>
            <person name="Williams K.H."/>
            <person name="Hubbard S.S."/>
            <person name="Banfield J.F."/>
        </authorList>
    </citation>
    <scope>NUCLEOTIDE SEQUENCE [LARGE SCALE GENOMIC DNA]</scope>
</reference>
<dbReference type="Gene3D" id="3.30.420.40">
    <property type="match status" value="2"/>
</dbReference>
<dbReference type="InterPro" id="IPR050696">
    <property type="entry name" value="FtsA/MreB"/>
</dbReference>
<accession>A0A1F5NRF4</accession>
<evidence type="ECO:0000313" key="1">
    <source>
        <dbReference type="EMBL" id="OGE80203.1"/>
    </source>
</evidence>